<name>A0A9P9J378_9HYPO</name>
<feature type="signal peptide" evidence="1">
    <location>
        <begin position="1"/>
        <end position="17"/>
    </location>
</feature>
<accession>A0A9P9J378</accession>
<keyword evidence="1" id="KW-0732">Signal</keyword>
<sequence>MFFVPFITLITLRLSVAACCSTISRPGLIGVSPIEFNHAVLVLVTTLVAAYFQPAARVPPPSSSSSSSSQSVTVYKILQSYIIHRSRHQTPDTRHTKCQIPTPNPSLSVTHRLVLSAGLSHPNPPSHLISSHTTRNSRLHPPSFRGTYYLPPPAPAHFRFSCL</sequence>
<gene>
    <name evidence="2" type="ORF">B0J13DRAFT_48820</name>
</gene>
<dbReference type="Proteomes" id="UP000717696">
    <property type="component" value="Unassembled WGS sequence"/>
</dbReference>
<dbReference type="AlphaFoldDB" id="A0A9P9J378"/>
<keyword evidence="3" id="KW-1185">Reference proteome</keyword>
<reference evidence="2" key="1">
    <citation type="journal article" date="2021" name="Nat. Commun.">
        <title>Genetic determinants of endophytism in the Arabidopsis root mycobiome.</title>
        <authorList>
            <person name="Mesny F."/>
            <person name="Miyauchi S."/>
            <person name="Thiergart T."/>
            <person name="Pickel B."/>
            <person name="Atanasova L."/>
            <person name="Karlsson M."/>
            <person name="Huettel B."/>
            <person name="Barry K.W."/>
            <person name="Haridas S."/>
            <person name="Chen C."/>
            <person name="Bauer D."/>
            <person name="Andreopoulos W."/>
            <person name="Pangilinan J."/>
            <person name="LaButti K."/>
            <person name="Riley R."/>
            <person name="Lipzen A."/>
            <person name="Clum A."/>
            <person name="Drula E."/>
            <person name="Henrissat B."/>
            <person name="Kohler A."/>
            <person name="Grigoriev I.V."/>
            <person name="Martin F.M."/>
            <person name="Hacquard S."/>
        </authorList>
    </citation>
    <scope>NUCLEOTIDE SEQUENCE</scope>
    <source>
        <strain evidence="2">MPI-CAGE-AT-0021</strain>
    </source>
</reference>
<evidence type="ECO:0000313" key="2">
    <source>
        <dbReference type="EMBL" id="KAH7144645.1"/>
    </source>
</evidence>
<feature type="chain" id="PRO_5040516459" description="Secreted protein" evidence="1">
    <location>
        <begin position="18"/>
        <end position="163"/>
    </location>
</feature>
<evidence type="ECO:0000256" key="1">
    <source>
        <dbReference type="SAM" id="SignalP"/>
    </source>
</evidence>
<proteinExistence type="predicted"/>
<dbReference type="EMBL" id="JAGMUU010000010">
    <property type="protein sequence ID" value="KAH7144645.1"/>
    <property type="molecule type" value="Genomic_DNA"/>
</dbReference>
<dbReference type="OrthoDB" id="10603778at2759"/>
<comment type="caution">
    <text evidence="2">The sequence shown here is derived from an EMBL/GenBank/DDBJ whole genome shotgun (WGS) entry which is preliminary data.</text>
</comment>
<organism evidence="2 3">
    <name type="scientific">Dactylonectria estremocensis</name>
    <dbReference type="NCBI Taxonomy" id="1079267"/>
    <lineage>
        <taxon>Eukaryota</taxon>
        <taxon>Fungi</taxon>
        <taxon>Dikarya</taxon>
        <taxon>Ascomycota</taxon>
        <taxon>Pezizomycotina</taxon>
        <taxon>Sordariomycetes</taxon>
        <taxon>Hypocreomycetidae</taxon>
        <taxon>Hypocreales</taxon>
        <taxon>Nectriaceae</taxon>
        <taxon>Dactylonectria</taxon>
    </lineage>
</organism>
<evidence type="ECO:0008006" key="4">
    <source>
        <dbReference type="Google" id="ProtNLM"/>
    </source>
</evidence>
<protein>
    <recommendedName>
        <fullName evidence="4">Secreted protein</fullName>
    </recommendedName>
</protein>
<evidence type="ECO:0000313" key="3">
    <source>
        <dbReference type="Proteomes" id="UP000717696"/>
    </source>
</evidence>